<comment type="caution">
    <text evidence="1">The sequence shown here is derived from an EMBL/GenBank/DDBJ whole genome shotgun (WGS) entry which is preliminary data.</text>
</comment>
<dbReference type="EMBL" id="LWBP01000078">
    <property type="protein sequence ID" value="OQP65001.1"/>
    <property type="molecule type" value="Genomic_DNA"/>
</dbReference>
<proteinExistence type="predicted"/>
<accession>A0A1V9G310</accession>
<gene>
    <name evidence="1" type="ORF">A4R26_14915</name>
</gene>
<dbReference type="AlphaFoldDB" id="A0A1V9G310"/>
<name>A0A1V9G310_9BACT</name>
<protein>
    <recommendedName>
        <fullName evidence="3">Lipoprotein</fullName>
    </recommendedName>
</protein>
<dbReference type="OrthoDB" id="664054at2"/>
<dbReference type="Proteomes" id="UP000192276">
    <property type="component" value="Unassembled WGS sequence"/>
</dbReference>
<organism evidence="1 2">
    <name type="scientific">Niastella populi</name>
    <dbReference type="NCBI Taxonomy" id="550983"/>
    <lineage>
        <taxon>Bacteria</taxon>
        <taxon>Pseudomonadati</taxon>
        <taxon>Bacteroidota</taxon>
        <taxon>Chitinophagia</taxon>
        <taxon>Chitinophagales</taxon>
        <taxon>Chitinophagaceae</taxon>
        <taxon>Niastella</taxon>
    </lineage>
</organism>
<evidence type="ECO:0008006" key="3">
    <source>
        <dbReference type="Google" id="ProtNLM"/>
    </source>
</evidence>
<dbReference type="RefSeq" id="WP_081163325.1">
    <property type="nucleotide sequence ID" value="NZ_LWBP01000078.1"/>
</dbReference>
<evidence type="ECO:0000313" key="1">
    <source>
        <dbReference type="EMBL" id="OQP65001.1"/>
    </source>
</evidence>
<sequence>MPPSKLLVTLSLLILSCNYGQVKKQHAGAVQIDTNLKKAIEISKEAANQTMAIPADTTSSDYLIYLLKNEMPVTSYWTQQLNKLDAFEIPFDSTTRLSITRTWPINDSVSVIILQYSTNVGSDEFLLTVKNKKHFVAKAHISNQYDSDVSQENPDYYYTEYQLIDDRKIKLLQHKMKDYDTGKENDIVTVEYLSILGNGDILKKI</sequence>
<reference evidence="2" key="1">
    <citation type="submission" date="2016-04" db="EMBL/GenBank/DDBJ databases">
        <authorList>
            <person name="Chen L."/>
            <person name="Zhuang W."/>
            <person name="Wang G."/>
        </authorList>
    </citation>
    <scope>NUCLEOTIDE SEQUENCE [LARGE SCALE GENOMIC DNA]</scope>
    <source>
        <strain evidence="2">208</strain>
    </source>
</reference>
<dbReference type="PROSITE" id="PS51257">
    <property type="entry name" value="PROKAR_LIPOPROTEIN"/>
    <property type="match status" value="1"/>
</dbReference>
<evidence type="ECO:0000313" key="2">
    <source>
        <dbReference type="Proteomes" id="UP000192276"/>
    </source>
</evidence>
<keyword evidence="2" id="KW-1185">Reference proteome</keyword>